<dbReference type="InterPro" id="IPR013783">
    <property type="entry name" value="Ig-like_fold"/>
</dbReference>
<proteinExistence type="predicted"/>
<dbReference type="Proteomes" id="UP001185331">
    <property type="component" value="Unassembled WGS sequence"/>
</dbReference>
<evidence type="ECO:0000313" key="2">
    <source>
        <dbReference type="Proteomes" id="UP001185331"/>
    </source>
</evidence>
<evidence type="ECO:0000313" key="1">
    <source>
        <dbReference type="EMBL" id="MDR6221492.1"/>
    </source>
</evidence>
<dbReference type="SUPFAM" id="SSF49265">
    <property type="entry name" value="Fibronectin type III"/>
    <property type="match status" value="1"/>
</dbReference>
<dbReference type="InterPro" id="IPR036116">
    <property type="entry name" value="FN3_sf"/>
</dbReference>
<dbReference type="SUPFAM" id="SSF49478">
    <property type="entry name" value="Cna protein B-type domain"/>
    <property type="match status" value="1"/>
</dbReference>
<dbReference type="PROSITE" id="PS51257">
    <property type="entry name" value="PROKAR_LIPOPROTEIN"/>
    <property type="match status" value="1"/>
</dbReference>
<accession>A0AAE3XJ23</accession>
<dbReference type="RefSeq" id="WP_309859591.1">
    <property type="nucleotide sequence ID" value="NZ_JAVDQJ010000038.1"/>
</dbReference>
<name>A0AAE3XJ23_9DEIO</name>
<reference evidence="1" key="1">
    <citation type="submission" date="2023-07" db="EMBL/GenBank/DDBJ databases">
        <title>Sorghum-associated microbial communities from plants grown in Nebraska, USA.</title>
        <authorList>
            <person name="Schachtman D."/>
        </authorList>
    </citation>
    <scope>NUCLEOTIDE SEQUENCE</scope>
    <source>
        <strain evidence="1">BE330</strain>
    </source>
</reference>
<dbReference type="Pfam" id="PF17957">
    <property type="entry name" value="Big_7"/>
    <property type="match status" value="1"/>
</dbReference>
<dbReference type="Gene3D" id="2.60.40.10">
    <property type="entry name" value="Immunoglobulins"/>
    <property type="match status" value="4"/>
</dbReference>
<comment type="caution">
    <text evidence="1">The sequence shown here is derived from an EMBL/GenBank/DDBJ whole genome shotgun (WGS) entry which is preliminary data.</text>
</comment>
<organism evidence="1 2">
    <name type="scientific">Deinococcus soli</name>
    <name type="common">ex Cha et al. 2016</name>
    <dbReference type="NCBI Taxonomy" id="1309411"/>
    <lineage>
        <taxon>Bacteria</taxon>
        <taxon>Thermotogati</taxon>
        <taxon>Deinococcota</taxon>
        <taxon>Deinococci</taxon>
        <taxon>Deinococcales</taxon>
        <taxon>Deinococcaceae</taxon>
        <taxon>Deinococcus</taxon>
    </lineage>
</organism>
<gene>
    <name evidence="1" type="ORF">J2Y00_005129</name>
</gene>
<sequence length="981" mass="103324">MHHRASLSILSLTLLLGACQQPSPHAPQDHLDVLLNLPHLGTQGLPYAPGGTGVREVKVSVLDAQGQIVRFNANRDADPQGQQTYFVLTPGVSQLKLSLARGVPYTFVSRAYDQGVTNPARTLLAFGRIEQSFTASGQTLALPLKSVLGTGSRLTSLPLNMVVPGQEVEYVLNVSANGHSELRVPQDDLQVTYDVQNGVDVGTADPKRGVVVRAATQATGDLQVTARVTGLVPSGQDDATEGQVTVTARVPFAAQVGVGSDLSAPSIQRFELLARRGEQVTVRGTAQDNLGVVEARIYSGPRLLRQLTPSDFTGTDFSVTVTGVRPGEQTLTLLVKDAAGNEMTADLNVPAGDSADTTAPVVTALTVSPNPLRTVGPVTLSAQASDDVRVSAVAFYDGTRLLGTDTAAPYEWTQPYVAAENGTHALRAVATDAAGNSGEARTTLTVDITAAPFLGSGPATLSADVVRSNRGESVAGSQVQLYRSGDRSAALAERTTNAAGYVEFPGIPEGTYDLVFSKEGLAGSVLNGAAARGTLNTRVKVGQFSAADRTASTSVPELNLLTPDGTGWKPLSAGATFTDAVTLRAYTTGDARLMRYFLFSLVTVDASGQLVDLRGGLTSLDPGVTTPGDGQQDSGLITLPAAGLEGNIFVQVAALDFNYNRVAYLIPITLRRTATPGPVTAPADVRAVAYTLSDRINYILSTNPTAAPQGSNLWVNVSWNQPASTDGLTGYRVLRAENATGPYTQVAFGDASLCSATTKRCSVSDNTSTLEADRDYYYRVSAFGTTEVTSDAPTLPSTHTLLPFRPTLVSPAKDSQNAELLPTYTIRTNAFAIGATGARLTVRTDDVFTGATRLTQPSVVLQKTTSTTVTDASSGKLYFNSAGAAADNVVTYDATTDLLSLPHGLDRVALKLAPTPLQANRRYSWYVHMGYAFRLQDPAQPQSSSNPIVAYAVYSDPDTTKVVPGGVTQSYTDVHDFTTRP</sequence>
<dbReference type="EMBL" id="JAVDQK010000038">
    <property type="protein sequence ID" value="MDR6221492.1"/>
    <property type="molecule type" value="Genomic_DNA"/>
</dbReference>
<dbReference type="AlphaFoldDB" id="A0AAE3XJ23"/>
<protein>
    <recommendedName>
        <fullName evidence="3">Fibronectin type-III domain-containing protein</fullName>
    </recommendedName>
</protein>
<evidence type="ECO:0008006" key="3">
    <source>
        <dbReference type="Google" id="ProtNLM"/>
    </source>
</evidence>